<name>A0A6L6QQV4_9BURK</name>
<dbReference type="OrthoDB" id="5666689at2"/>
<feature type="non-terminal residue" evidence="1">
    <location>
        <position position="129"/>
    </location>
</feature>
<proteinExistence type="predicted"/>
<dbReference type="EMBL" id="WNKX01000057">
    <property type="protein sequence ID" value="MTW14565.1"/>
    <property type="molecule type" value="Genomic_DNA"/>
</dbReference>
<dbReference type="GO" id="GO:0003824">
    <property type="term" value="F:catalytic activity"/>
    <property type="evidence" value="ECO:0007669"/>
    <property type="project" value="UniProtKB-ARBA"/>
</dbReference>
<comment type="caution">
    <text evidence="1">The sequence shown here is derived from an EMBL/GenBank/DDBJ whole genome shotgun (WGS) entry which is preliminary data.</text>
</comment>
<dbReference type="InterPro" id="IPR025157">
    <property type="entry name" value="Hemagglutinin_rpt"/>
</dbReference>
<reference evidence="1 2" key="1">
    <citation type="submission" date="2019-11" db="EMBL/GenBank/DDBJ databases">
        <title>Type strains purchased from KCTC, JCM and DSMZ.</title>
        <authorList>
            <person name="Lu H."/>
        </authorList>
    </citation>
    <scope>NUCLEOTIDE SEQUENCE [LARGE SCALE GENOMIC DNA]</scope>
    <source>
        <strain evidence="1 2">JCM 31587</strain>
    </source>
</reference>
<dbReference type="RefSeq" id="WP_155457496.1">
    <property type="nucleotide sequence ID" value="NZ_WNKX01000057.1"/>
</dbReference>
<keyword evidence="2" id="KW-1185">Reference proteome</keyword>
<dbReference type="Pfam" id="PF13332">
    <property type="entry name" value="Fil_haemagg_2"/>
    <property type="match status" value="1"/>
</dbReference>
<accession>A0A6L6QQV4</accession>
<dbReference type="Proteomes" id="UP000472320">
    <property type="component" value="Unassembled WGS sequence"/>
</dbReference>
<gene>
    <name evidence="1" type="ORF">GM658_28520</name>
</gene>
<protein>
    <recommendedName>
        <fullName evidence="3">Filamentous hemagglutinin</fullName>
    </recommendedName>
</protein>
<dbReference type="AlphaFoldDB" id="A0A6L6QQV4"/>
<sequence length="129" mass="13499">MVEQQASQSKSSGFSAGITVNPLAAFKDAYTELFAGYHNEKHLDNSHQVTQVASNVGSLNGDVVLTAGQKYTQAASNITAGNDVNISAKSIDITALDNTGSNRTANSDLKIGAFARISSPLIDLVNNVN</sequence>
<evidence type="ECO:0000313" key="2">
    <source>
        <dbReference type="Proteomes" id="UP000472320"/>
    </source>
</evidence>
<organism evidence="1 2">
    <name type="scientific">Massilia eburnea</name>
    <dbReference type="NCBI Taxonomy" id="1776165"/>
    <lineage>
        <taxon>Bacteria</taxon>
        <taxon>Pseudomonadati</taxon>
        <taxon>Pseudomonadota</taxon>
        <taxon>Betaproteobacteria</taxon>
        <taxon>Burkholderiales</taxon>
        <taxon>Oxalobacteraceae</taxon>
        <taxon>Telluria group</taxon>
        <taxon>Massilia</taxon>
    </lineage>
</organism>
<evidence type="ECO:0000313" key="1">
    <source>
        <dbReference type="EMBL" id="MTW14565.1"/>
    </source>
</evidence>
<evidence type="ECO:0008006" key="3">
    <source>
        <dbReference type="Google" id="ProtNLM"/>
    </source>
</evidence>